<organism evidence="3 4">
    <name type="scientific">Trichobilharzia regenti</name>
    <name type="common">Nasal bird schistosome</name>
    <dbReference type="NCBI Taxonomy" id="157069"/>
    <lineage>
        <taxon>Eukaryota</taxon>
        <taxon>Metazoa</taxon>
        <taxon>Spiralia</taxon>
        <taxon>Lophotrochozoa</taxon>
        <taxon>Platyhelminthes</taxon>
        <taxon>Trematoda</taxon>
        <taxon>Digenea</taxon>
        <taxon>Strigeidida</taxon>
        <taxon>Schistosomatoidea</taxon>
        <taxon>Schistosomatidae</taxon>
        <taxon>Trichobilharzia</taxon>
    </lineage>
</organism>
<feature type="compositionally biased region" description="Polar residues" evidence="1">
    <location>
        <begin position="148"/>
        <end position="162"/>
    </location>
</feature>
<keyword evidence="3" id="KW-1185">Reference proteome</keyword>
<accession>A0A183VNL3</accession>
<sequence length="227" mass="25381">MKAECIYLCLLISLSFVLTQDYYSDYQSDYNGDNSNNYDYTYNSNDYDYNTGDGKDKSGKVITKGKFVALGKSDKGSNYHQITFFHKGSKSKKKFSNYETKGKVYSYGRQKLKAKFGIESRLKGKSKFNGIGKFNGYASDYLPTQNGYSGEGSNTAESLIPNSGSDYSPSSYDYAGYQSSEGQAPTDYQTYDYNNNNNNEGGNGQTSNDYEGEGESYNGDSGDYYKY</sequence>
<reference evidence="4" key="2">
    <citation type="submission" date="2023-11" db="UniProtKB">
        <authorList>
            <consortium name="WormBaseParasite"/>
        </authorList>
    </citation>
    <scope>IDENTIFICATION</scope>
</reference>
<evidence type="ECO:0000313" key="3">
    <source>
        <dbReference type="Proteomes" id="UP000050795"/>
    </source>
</evidence>
<evidence type="ECO:0000256" key="2">
    <source>
        <dbReference type="SAM" id="SignalP"/>
    </source>
</evidence>
<reference evidence="3" key="1">
    <citation type="submission" date="2022-06" db="EMBL/GenBank/DDBJ databases">
        <authorList>
            <person name="Berger JAMES D."/>
            <person name="Berger JAMES D."/>
        </authorList>
    </citation>
    <scope>NUCLEOTIDE SEQUENCE [LARGE SCALE GENOMIC DNA]</scope>
</reference>
<feature type="chain" id="PRO_5043881788" evidence="2">
    <location>
        <begin position="20"/>
        <end position="227"/>
    </location>
</feature>
<keyword evidence="2" id="KW-0732">Signal</keyword>
<dbReference type="InterPro" id="IPR012615">
    <property type="entry name" value="TES"/>
</dbReference>
<feature type="signal peptide" evidence="2">
    <location>
        <begin position="1"/>
        <end position="19"/>
    </location>
</feature>
<proteinExistence type="predicted"/>
<dbReference type="OrthoDB" id="6269925at2759"/>
<dbReference type="Proteomes" id="UP000050795">
    <property type="component" value="Unassembled WGS sequence"/>
</dbReference>
<protein>
    <submittedName>
        <fullName evidence="4">Eggshell protein</fullName>
    </submittedName>
</protein>
<feature type="compositionally biased region" description="Polar residues" evidence="1">
    <location>
        <begin position="178"/>
        <end position="193"/>
    </location>
</feature>
<dbReference type="Pfam" id="PF08034">
    <property type="entry name" value="TES"/>
    <property type="match status" value="1"/>
</dbReference>
<name>A0A183VNL3_TRIRE</name>
<evidence type="ECO:0000313" key="4">
    <source>
        <dbReference type="WBParaSite" id="TREG1_91440.1"/>
    </source>
</evidence>
<evidence type="ECO:0000256" key="1">
    <source>
        <dbReference type="SAM" id="MobiDB-lite"/>
    </source>
</evidence>
<feature type="compositionally biased region" description="Low complexity" evidence="1">
    <location>
        <begin position="163"/>
        <end position="177"/>
    </location>
</feature>
<dbReference type="WBParaSite" id="TREG1_91440.1">
    <property type="protein sequence ID" value="TREG1_91440.1"/>
    <property type="gene ID" value="TREG1_91440"/>
</dbReference>
<dbReference type="AlphaFoldDB" id="A0A183VNL3"/>
<feature type="region of interest" description="Disordered" evidence="1">
    <location>
        <begin position="148"/>
        <end position="227"/>
    </location>
</feature>